<dbReference type="AlphaFoldDB" id="A0A0A9ABP7"/>
<sequence length="23" mass="2460">MVFLATAAGTINNNRTSDSESLF</sequence>
<dbReference type="EMBL" id="GBRH01250532">
    <property type="protein sequence ID" value="JAD47363.1"/>
    <property type="molecule type" value="Transcribed_RNA"/>
</dbReference>
<accession>A0A0A9ABP7</accession>
<reference evidence="1" key="2">
    <citation type="journal article" date="2015" name="Data Brief">
        <title>Shoot transcriptome of the giant reed, Arundo donax.</title>
        <authorList>
            <person name="Barrero R.A."/>
            <person name="Guerrero F.D."/>
            <person name="Moolhuijzen P."/>
            <person name="Goolsby J.A."/>
            <person name="Tidwell J."/>
            <person name="Bellgard S.E."/>
            <person name="Bellgard M.I."/>
        </authorList>
    </citation>
    <scope>NUCLEOTIDE SEQUENCE</scope>
    <source>
        <tissue evidence="1">Shoot tissue taken approximately 20 cm above the soil surface</tissue>
    </source>
</reference>
<organism evidence="1">
    <name type="scientific">Arundo donax</name>
    <name type="common">Giant reed</name>
    <name type="synonym">Donax arundinaceus</name>
    <dbReference type="NCBI Taxonomy" id="35708"/>
    <lineage>
        <taxon>Eukaryota</taxon>
        <taxon>Viridiplantae</taxon>
        <taxon>Streptophyta</taxon>
        <taxon>Embryophyta</taxon>
        <taxon>Tracheophyta</taxon>
        <taxon>Spermatophyta</taxon>
        <taxon>Magnoliopsida</taxon>
        <taxon>Liliopsida</taxon>
        <taxon>Poales</taxon>
        <taxon>Poaceae</taxon>
        <taxon>PACMAD clade</taxon>
        <taxon>Arundinoideae</taxon>
        <taxon>Arundineae</taxon>
        <taxon>Arundo</taxon>
    </lineage>
</organism>
<reference evidence="1" key="1">
    <citation type="submission" date="2014-09" db="EMBL/GenBank/DDBJ databases">
        <authorList>
            <person name="Magalhaes I.L.F."/>
            <person name="Oliveira U."/>
            <person name="Santos F.R."/>
            <person name="Vidigal T.H.D.A."/>
            <person name="Brescovit A.D."/>
            <person name="Santos A.J."/>
        </authorList>
    </citation>
    <scope>NUCLEOTIDE SEQUENCE</scope>
    <source>
        <tissue evidence="1">Shoot tissue taken approximately 20 cm above the soil surface</tissue>
    </source>
</reference>
<protein>
    <submittedName>
        <fullName evidence="1">Uncharacterized protein</fullName>
    </submittedName>
</protein>
<evidence type="ECO:0000313" key="1">
    <source>
        <dbReference type="EMBL" id="JAD47363.1"/>
    </source>
</evidence>
<proteinExistence type="predicted"/>
<name>A0A0A9ABP7_ARUDO</name>